<dbReference type="InterPro" id="IPR036397">
    <property type="entry name" value="RNaseH_sf"/>
</dbReference>
<dbReference type="Gene3D" id="2.40.50.730">
    <property type="match status" value="1"/>
</dbReference>
<dbReference type="GO" id="GO:0003697">
    <property type="term" value="F:single-stranded DNA binding"/>
    <property type="evidence" value="ECO:0007669"/>
    <property type="project" value="TreeGrafter"/>
</dbReference>
<feature type="region of interest" description="Disordered" evidence="13">
    <location>
        <begin position="1396"/>
        <end position="1423"/>
    </location>
</feature>
<evidence type="ECO:0000313" key="18">
    <source>
        <dbReference type="EMBL" id="KAF6072294.1"/>
    </source>
</evidence>
<dbReference type="GO" id="GO:1902975">
    <property type="term" value="P:mitotic DNA replication initiation"/>
    <property type="evidence" value="ECO:0007669"/>
    <property type="project" value="InterPro"/>
</dbReference>
<feature type="compositionally biased region" description="Low complexity" evidence="13">
    <location>
        <begin position="1485"/>
        <end position="1501"/>
    </location>
</feature>
<evidence type="ECO:0000256" key="13">
    <source>
        <dbReference type="SAM" id="MobiDB-lite"/>
    </source>
</evidence>
<dbReference type="GO" id="GO:0003682">
    <property type="term" value="F:chromatin binding"/>
    <property type="evidence" value="ECO:0007669"/>
    <property type="project" value="TreeGrafter"/>
</dbReference>
<keyword evidence="7" id="KW-0863">Zinc-finger</keyword>
<evidence type="ECO:0000256" key="2">
    <source>
        <dbReference type="ARBA" id="ARBA00005755"/>
    </source>
</evidence>
<dbReference type="InterPro" id="IPR006134">
    <property type="entry name" value="DNA-dir_DNA_pol_B_multi_dom"/>
</dbReference>
<comment type="catalytic activity">
    <reaction evidence="12">
        <text>DNA(n) + a 2'-deoxyribonucleoside 5'-triphosphate = DNA(n+1) + diphosphate</text>
        <dbReference type="Rhea" id="RHEA:22508"/>
        <dbReference type="Rhea" id="RHEA-COMP:17339"/>
        <dbReference type="Rhea" id="RHEA-COMP:17340"/>
        <dbReference type="ChEBI" id="CHEBI:33019"/>
        <dbReference type="ChEBI" id="CHEBI:61560"/>
        <dbReference type="ChEBI" id="CHEBI:173112"/>
        <dbReference type="EC" id="2.7.7.7"/>
    </reaction>
</comment>
<dbReference type="EMBL" id="JABWAD010000007">
    <property type="protein sequence ID" value="KAF6072294.1"/>
    <property type="molecule type" value="Genomic_DNA"/>
</dbReference>
<dbReference type="PRINTS" id="PR00106">
    <property type="entry name" value="DNAPOLB"/>
</dbReference>
<feature type="region of interest" description="Disordered" evidence="13">
    <location>
        <begin position="61"/>
        <end position="112"/>
    </location>
</feature>
<dbReference type="SUPFAM" id="SSF56672">
    <property type="entry name" value="DNA/RNA polymerases"/>
    <property type="match status" value="1"/>
</dbReference>
<dbReference type="Gene3D" id="3.90.1600.10">
    <property type="entry name" value="Palm domain of DNA polymerase"/>
    <property type="match status" value="1"/>
</dbReference>
<evidence type="ECO:0000256" key="11">
    <source>
        <dbReference type="ARBA" id="ARBA00023242"/>
    </source>
</evidence>
<feature type="region of interest" description="Disordered" evidence="13">
    <location>
        <begin position="1461"/>
        <end position="1528"/>
    </location>
</feature>
<feature type="region of interest" description="Disordered" evidence="13">
    <location>
        <begin position="749"/>
        <end position="782"/>
    </location>
</feature>
<evidence type="ECO:0000259" key="14">
    <source>
        <dbReference type="Pfam" id="PF00136"/>
    </source>
</evidence>
<dbReference type="GO" id="GO:0003688">
    <property type="term" value="F:DNA replication origin binding"/>
    <property type="evidence" value="ECO:0007669"/>
    <property type="project" value="TreeGrafter"/>
</dbReference>
<dbReference type="Gene3D" id="1.10.3200.20">
    <property type="entry name" value="DNA Polymerase alpha, zinc finger"/>
    <property type="match status" value="1"/>
</dbReference>
<dbReference type="GO" id="GO:0003887">
    <property type="term" value="F:DNA-directed DNA polymerase activity"/>
    <property type="evidence" value="ECO:0007669"/>
    <property type="project" value="UniProtKB-KW"/>
</dbReference>
<feature type="compositionally biased region" description="Polar residues" evidence="13">
    <location>
        <begin position="1512"/>
        <end position="1528"/>
    </location>
</feature>
<evidence type="ECO:0000256" key="5">
    <source>
        <dbReference type="ARBA" id="ARBA00022705"/>
    </source>
</evidence>
<dbReference type="Gene3D" id="6.10.10.100">
    <property type="match status" value="1"/>
</dbReference>
<keyword evidence="8" id="KW-0862">Zinc</keyword>
<evidence type="ECO:0000256" key="4">
    <source>
        <dbReference type="ARBA" id="ARBA00022695"/>
    </source>
</evidence>
<dbReference type="Pfam" id="PF12254">
    <property type="entry name" value="DNA_pol_alpha_N"/>
    <property type="match status" value="1"/>
</dbReference>
<dbReference type="PROSITE" id="PS00116">
    <property type="entry name" value="DNA_POLYMERASE_B"/>
    <property type="match status" value="1"/>
</dbReference>
<dbReference type="GO" id="GO:0005658">
    <property type="term" value="C:alpha DNA polymerase:primase complex"/>
    <property type="evidence" value="ECO:0007669"/>
    <property type="project" value="TreeGrafter"/>
</dbReference>
<comment type="similarity">
    <text evidence="2 12">Belongs to the DNA polymerase type-B family.</text>
</comment>
<feature type="compositionally biased region" description="Basic and acidic residues" evidence="13">
    <location>
        <begin position="220"/>
        <end position="239"/>
    </location>
</feature>
<gene>
    <name evidence="18" type="ORF">FOB64_000343</name>
</gene>
<feature type="domain" description="DNA-directed DNA polymerase family B multifunctional" evidence="14">
    <location>
        <begin position="726"/>
        <end position="1171"/>
    </location>
</feature>
<organism evidence="18 19">
    <name type="scientific">Candida albicans</name>
    <name type="common">Yeast</name>
    <dbReference type="NCBI Taxonomy" id="5476"/>
    <lineage>
        <taxon>Eukaryota</taxon>
        <taxon>Fungi</taxon>
        <taxon>Dikarya</taxon>
        <taxon>Ascomycota</taxon>
        <taxon>Saccharomycotina</taxon>
        <taxon>Pichiomycetes</taxon>
        <taxon>Debaryomycetaceae</taxon>
        <taxon>Candida/Lodderomyces clade</taxon>
        <taxon>Candida</taxon>
    </lineage>
</organism>
<name>A0A8H6C5P9_CANAX</name>
<comment type="subcellular location">
    <subcellularLocation>
        <location evidence="1">Nucleus</location>
    </subcellularLocation>
</comment>
<evidence type="ECO:0000256" key="9">
    <source>
        <dbReference type="ARBA" id="ARBA00022932"/>
    </source>
</evidence>
<evidence type="ECO:0000313" key="19">
    <source>
        <dbReference type="Proteomes" id="UP000536275"/>
    </source>
</evidence>
<evidence type="ECO:0000256" key="7">
    <source>
        <dbReference type="ARBA" id="ARBA00022771"/>
    </source>
</evidence>
<dbReference type="InterPro" id="IPR024647">
    <property type="entry name" value="DNA_pol_a_cat_su_N"/>
</dbReference>
<evidence type="ECO:0000256" key="6">
    <source>
        <dbReference type="ARBA" id="ARBA00022723"/>
    </source>
</evidence>
<dbReference type="InterPro" id="IPR045846">
    <property type="entry name" value="POLBc_alpha"/>
</dbReference>
<dbReference type="InterPro" id="IPR006172">
    <property type="entry name" value="DNA-dir_DNA_pol_B"/>
</dbReference>
<dbReference type="InterPro" id="IPR042087">
    <property type="entry name" value="DNA_pol_B_thumb"/>
</dbReference>
<feature type="compositionally biased region" description="Basic residues" evidence="13">
    <location>
        <begin position="1"/>
        <end position="10"/>
    </location>
</feature>
<keyword evidence="11" id="KW-0539">Nucleus</keyword>
<dbReference type="CDD" id="cd05776">
    <property type="entry name" value="DNA_polB_alpha_exo"/>
    <property type="match status" value="1"/>
</dbReference>
<dbReference type="InterPro" id="IPR023211">
    <property type="entry name" value="DNA_pol_palm_dom_sf"/>
</dbReference>
<evidence type="ECO:0000259" key="17">
    <source>
        <dbReference type="Pfam" id="PF12254"/>
    </source>
</evidence>
<keyword evidence="9 12" id="KW-0239">DNA-directed DNA polymerase</keyword>
<dbReference type="InterPro" id="IPR043502">
    <property type="entry name" value="DNA/RNA_pol_sf"/>
</dbReference>
<dbReference type="PANTHER" id="PTHR45861">
    <property type="entry name" value="DNA POLYMERASE ALPHA CATALYTIC SUBUNIT"/>
    <property type="match status" value="1"/>
</dbReference>
<feature type="compositionally biased region" description="Acidic residues" evidence="13">
    <location>
        <begin position="260"/>
        <end position="270"/>
    </location>
</feature>
<dbReference type="GO" id="GO:0008270">
    <property type="term" value="F:zinc ion binding"/>
    <property type="evidence" value="ECO:0007669"/>
    <property type="project" value="UniProtKB-KW"/>
</dbReference>
<dbReference type="Pfam" id="PF08996">
    <property type="entry name" value="zf-DNA_Pol"/>
    <property type="match status" value="1"/>
</dbReference>
<proteinExistence type="inferred from homology"/>
<feature type="region of interest" description="Disordered" evidence="13">
    <location>
        <begin position="1"/>
        <end position="27"/>
    </location>
</feature>
<sequence length="1528" mass="174258">MSSRSARRKTLQQLKEARKTGRNVNVVESDTDDYNEIYDEVDEDTYRQHKRNQLMNDDFIVDDNGEGYVDNGADDWDDASRPNYYSDEENESMGSRKRRKKEDKTTKVAKTSQIRNFFKPMSGVSDSKKKLETNIDDILNDFGDDLDKKKNIPKAFSNSINKEVNNHNINKKKLKNTFSFSTSTRKTDKTTPKLDAFNASSDYTMDIDNFEDQPSSPFKLKSEVTPEAETEKENIDPEPTKNVFENPSESLKNQEKVNDNDDEDDSDDDIVYSRKPRAAVVKKNQVDTVSAVKANQLPSSPISKPVYTKFSNHTEKVSKDNIKDTSDSFKMFWFDYAEAENSLLLFGKIMTKEGKLVSGVVKVDGICRELFFLPREYRIVDDEEDKSKKLTAIDVLEEIQPLLLANYNLEELRAKPEVKKYAFELADIPKEAEYLKVLLPFNNETNRNIMPANIEGSTFRHVFGTNANMFESFVMQRNIMGPCWLEIRGGDFDAMQNASHCQVEVVVDRPSQISTIDKDAPSSPNLTVTAISMQTMLNAKTNKQEVVSVSLATYFDLPQDAPISEDIKPDDVFTLARPVGSVSFPPRLQQLAEKGGFQLRTCPSEKVLLNALAAKIKSLDPDVFIGHRLENISLDVLVHRMNDNNVVTWSALGRRNRRQWPYMINKSNSSYNNSLLIRDVFQGRLLCDIANEMGQSLTMKCQSWDLHEMYDVVCHKKHSPVEINYQNLKNEYILLHEFKRNNYIVPDKEDKTHKNTSYQQEARVENAEEDATTATSNKKPKYQGGLVFEPEKGLHKNYVLVMDFNSLYPSIIQEFNICFTTVNRDRFNVTHDENKDMPILPERDTESGVLPRLLNTLVSRRREVKKLLKDPKNTPFQKAQYDIKQQALKLTANSMYGCLGYVNSRFYAKPLAMLVTNKGREILMDTRQLAESSSLRVVYGDTDSVMIDTGASSYQEAIKIGEQFKVQVNERYRLLEIDIDNVFKRLLLHAKKKYAAMNASINKATNEETATLEVKGLDMRRREYCQLSKDISTFVLTKILSDSDPETALLEVYDYLDDMKGKIQNNEIPIDKYKINTKLSKDPKSYPNGKSMPQVQVALRLREEGKVIKAGSVITYVITAAKDDGDNSTVAERARAIQELLSKKDPDLKPDANYYLEKQIFAPVERLLERIEGIDMVRVATSLGIDTKRYILRVKNSDANGEILPIESNISDKERFRATSYLVLHCKCGSSFRFGGIMAAETYKVTFNGVCCTKCNYTFPAIKLTSQLESMIRKHIALYYAGWLVCDDPACGITTRQISVYGKRCIGNSGRAMDCKGVMRYRYNDKQLYNQLLYFQSIFDVDKTKRGELRPLVDALEESKDKQLPKLPSGQVEALAEQNRELFGICQEVVQNFNQQSPNFSSSSGMNANTPQQQQQQRGGNLPALTPQMLQSLTPQQFQLFRSNPQFQEVMNQYMQKQQLLQQQQQQQQPATTTRTATFNERNSKSATSKPTIPTTSSSKPNASQHGKCPRVSNNNKSTHSWSEYSNK</sequence>
<evidence type="ECO:0000256" key="1">
    <source>
        <dbReference type="ARBA" id="ARBA00004123"/>
    </source>
</evidence>
<dbReference type="Gene3D" id="1.10.132.60">
    <property type="entry name" value="DNA polymerase family B, C-terminal domain"/>
    <property type="match status" value="1"/>
</dbReference>
<dbReference type="Gene3D" id="1.10.287.690">
    <property type="entry name" value="Helix hairpin bin"/>
    <property type="match status" value="1"/>
</dbReference>
<evidence type="ECO:0000256" key="10">
    <source>
        <dbReference type="ARBA" id="ARBA00023125"/>
    </source>
</evidence>
<evidence type="ECO:0000259" key="16">
    <source>
        <dbReference type="Pfam" id="PF08996"/>
    </source>
</evidence>
<dbReference type="InterPro" id="IPR015088">
    <property type="entry name" value="Znf_DNA-dir_DNA_pol_B_alpha"/>
</dbReference>
<dbReference type="EC" id="2.7.7.7" evidence="12"/>
<feature type="region of interest" description="Disordered" evidence="13">
    <location>
        <begin position="205"/>
        <end position="274"/>
    </location>
</feature>
<feature type="domain" description="DNA-directed DNA polymerase family B exonuclease" evidence="15">
    <location>
        <begin position="461"/>
        <end position="709"/>
    </location>
</feature>
<dbReference type="FunFam" id="1.10.3200.20:FF:000002">
    <property type="entry name" value="DNA polymerase"/>
    <property type="match status" value="1"/>
</dbReference>
<dbReference type="GO" id="GO:0006281">
    <property type="term" value="P:DNA repair"/>
    <property type="evidence" value="ECO:0007669"/>
    <property type="project" value="UniProtKB-ARBA"/>
</dbReference>
<dbReference type="InterPro" id="IPR017964">
    <property type="entry name" value="DNA-dir_DNA_pol_B_CS"/>
</dbReference>
<dbReference type="FunFam" id="3.30.420.10:FF:000036">
    <property type="entry name" value="DNA polymerase"/>
    <property type="match status" value="1"/>
</dbReference>
<keyword evidence="4 12" id="KW-0548">Nucleotidyltransferase</keyword>
<evidence type="ECO:0000256" key="8">
    <source>
        <dbReference type="ARBA" id="ARBA00022833"/>
    </source>
</evidence>
<dbReference type="SMART" id="SM00486">
    <property type="entry name" value="POLBc"/>
    <property type="match status" value="1"/>
</dbReference>
<keyword evidence="10 12" id="KW-0238">DNA-binding</keyword>
<dbReference type="Pfam" id="PF03104">
    <property type="entry name" value="DNA_pol_B_exo1"/>
    <property type="match status" value="1"/>
</dbReference>
<dbReference type="PANTHER" id="PTHR45861:SF1">
    <property type="entry name" value="DNA POLYMERASE ALPHA CATALYTIC SUBUNIT"/>
    <property type="match status" value="1"/>
</dbReference>
<evidence type="ECO:0000259" key="15">
    <source>
        <dbReference type="Pfam" id="PF03104"/>
    </source>
</evidence>
<dbReference type="FunFam" id="3.30.70.2820:FF:000001">
    <property type="entry name" value="DNA polymerase"/>
    <property type="match status" value="1"/>
</dbReference>
<evidence type="ECO:0000256" key="12">
    <source>
        <dbReference type="RuleBase" id="RU000442"/>
    </source>
</evidence>
<keyword evidence="3 12" id="KW-0808">Transferase</keyword>
<dbReference type="SUPFAM" id="SSF53098">
    <property type="entry name" value="Ribonuclease H-like"/>
    <property type="match status" value="1"/>
</dbReference>
<feature type="domain" description="DNA polymerase alpha catalytic subunit N-terminal" evidence="17">
    <location>
        <begin position="11"/>
        <end position="77"/>
    </location>
</feature>
<dbReference type="Gene3D" id="3.30.420.10">
    <property type="entry name" value="Ribonuclease H-like superfamily/Ribonuclease H"/>
    <property type="match status" value="1"/>
</dbReference>
<feature type="domain" description="Zinc finger DNA-directed DNA polymerase family B alpha" evidence="16">
    <location>
        <begin position="1208"/>
        <end position="1397"/>
    </location>
</feature>
<evidence type="ECO:0000256" key="3">
    <source>
        <dbReference type="ARBA" id="ARBA00022679"/>
    </source>
</evidence>
<dbReference type="GO" id="GO:0006273">
    <property type="term" value="P:lagging strand elongation"/>
    <property type="evidence" value="ECO:0007669"/>
    <property type="project" value="TreeGrafter"/>
</dbReference>
<comment type="caution">
    <text evidence="18">The sequence shown here is derived from an EMBL/GenBank/DDBJ whole genome shotgun (WGS) entry which is preliminary data.</text>
</comment>
<keyword evidence="6" id="KW-0479">Metal-binding</keyword>
<reference evidence="18 19" key="1">
    <citation type="submission" date="2020-03" db="EMBL/GenBank/DDBJ databases">
        <title>FDA dAtabase for Regulatory Grade micrObial Sequences (FDA-ARGOS): Supporting development and validation of Infectious Disease Dx tests.</title>
        <authorList>
            <person name="Campos J."/>
            <person name="Goldberg B."/>
            <person name="Tallon L."/>
            <person name="Sadzewicz L."/>
            <person name="Vavikolanu K."/>
            <person name="Mehta A."/>
            <person name="Aluvathingal J."/>
            <person name="Nadendla S."/>
            <person name="Nandy P."/>
            <person name="Geyer C."/>
            <person name="Yan Y."/>
            <person name="Sichtig H."/>
        </authorList>
    </citation>
    <scope>NUCLEOTIDE SEQUENCE [LARGE SCALE GENOMIC DNA]</scope>
    <source>
        <strain evidence="18 19">FDAARGOS_656</strain>
    </source>
</reference>
<dbReference type="FunFam" id="1.10.287.690:FF:000003">
    <property type="entry name" value="DNA polymerase"/>
    <property type="match status" value="1"/>
</dbReference>
<dbReference type="InterPro" id="IPR012337">
    <property type="entry name" value="RNaseH-like_sf"/>
</dbReference>
<dbReference type="GO" id="GO:0000166">
    <property type="term" value="F:nucleotide binding"/>
    <property type="evidence" value="ECO:0007669"/>
    <property type="project" value="InterPro"/>
</dbReference>
<dbReference type="CDD" id="cd05532">
    <property type="entry name" value="POLBc_alpha"/>
    <property type="match status" value="1"/>
</dbReference>
<dbReference type="NCBIfam" id="TIGR00592">
    <property type="entry name" value="pol2"/>
    <property type="match status" value="2"/>
</dbReference>
<protein>
    <recommendedName>
        <fullName evidence="12">DNA polymerase</fullName>
        <ecNumber evidence="12">2.7.7.7</ecNumber>
    </recommendedName>
</protein>
<dbReference type="Proteomes" id="UP000536275">
    <property type="component" value="Unassembled WGS sequence"/>
</dbReference>
<feature type="compositionally biased region" description="Polar residues" evidence="13">
    <location>
        <begin position="1470"/>
        <end position="1481"/>
    </location>
</feature>
<dbReference type="Gene3D" id="3.30.70.2820">
    <property type="match status" value="1"/>
</dbReference>
<dbReference type="Pfam" id="PF00136">
    <property type="entry name" value="DNA_pol_B"/>
    <property type="match status" value="1"/>
</dbReference>
<dbReference type="InterPro" id="IPR006133">
    <property type="entry name" value="DNA-dir_DNA_pol_B_exonuc"/>
</dbReference>
<dbReference type="FunFam" id="1.10.132.60:FF:000004">
    <property type="entry name" value="DNA polymerase"/>
    <property type="match status" value="1"/>
</dbReference>
<accession>A0A8H6C5P9</accession>
<dbReference type="InterPro" id="IPR038256">
    <property type="entry name" value="Pol_alpha_znc_sf"/>
</dbReference>
<keyword evidence="5 12" id="KW-0235">DNA replication</keyword>
<dbReference type="GO" id="GO:0006272">
    <property type="term" value="P:leading strand elongation"/>
    <property type="evidence" value="ECO:0007669"/>
    <property type="project" value="TreeGrafter"/>
</dbReference>